<evidence type="ECO:0000256" key="6">
    <source>
        <dbReference type="ARBA" id="ARBA00023136"/>
    </source>
</evidence>
<feature type="transmembrane region" description="Helical" evidence="7">
    <location>
        <begin position="82"/>
        <end position="106"/>
    </location>
</feature>
<evidence type="ECO:0000256" key="7">
    <source>
        <dbReference type="RuleBase" id="RU363032"/>
    </source>
</evidence>
<dbReference type="Proteomes" id="UP000297966">
    <property type="component" value="Unassembled WGS sequence"/>
</dbReference>
<comment type="subcellular location">
    <subcellularLocation>
        <location evidence="1 7">Cell membrane</location>
        <topology evidence="1 7">Multi-pass membrane protein</topology>
    </subcellularLocation>
</comment>
<feature type="transmembrane region" description="Helical" evidence="7">
    <location>
        <begin position="21"/>
        <end position="43"/>
    </location>
</feature>
<dbReference type="PROSITE" id="PS50928">
    <property type="entry name" value="ABC_TM1"/>
    <property type="match status" value="1"/>
</dbReference>
<dbReference type="Gene3D" id="1.10.3720.10">
    <property type="entry name" value="MetI-like"/>
    <property type="match status" value="1"/>
</dbReference>
<keyword evidence="4 7" id="KW-0812">Transmembrane</keyword>
<dbReference type="AlphaFoldDB" id="A0A4Y9LRU4"/>
<feature type="transmembrane region" description="Helical" evidence="7">
    <location>
        <begin position="118"/>
        <end position="142"/>
    </location>
</feature>
<reference evidence="9 10" key="1">
    <citation type="submission" date="2019-03" db="EMBL/GenBank/DDBJ databases">
        <title>Bradyrhizobium diversity isolated from nodules of Chamaecrista fasciculata.</title>
        <authorList>
            <person name="Klepa M.S."/>
            <person name="Urquiaga M.O."/>
            <person name="Hungria M."/>
            <person name="Delamuta J.R."/>
        </authorList>
    </citation>
    <scope>NUCLEOTIDE SEQUENCE [LARGE SCALE GENOMIC DNA]</scope>
    <source>
        <strain evidence="9 10">CNPSo 3448</strain>
    </source>
</reference>
<comment type="caution">
    <text evidence="9">The sequence shown here is derived from an EMBL/GenBank/DDBJ whole genome shotgun (WGS) entry which is preliminary data.</text>
</comment>
<keyword evidence="3" id="KW-1003">Cell membrane</keyword>
<keyword evidence="6 7" id="KW-0472">Membrane</keyword>
<dbReference type="CDD" id="cd06261">
    <property type="entry name" value="TM_PBP2"/>
    <property type="match status" value="1"/>
</dbReference>
<evidence type="ECO:0000313" key="9">
    <source>
        <dbReference type="EMBL" id="TFV44482.1"/>
    </source>
</evidence>
<gene>
    <name evidence="9" type="ORF">E4K65_27750</name>
</gene>
<evidence type="ECO:0000256" key="5">
    <source>
        <dbReference type="ARBA" id="ARBA00022989"/>
    </source>
</evidence>
<feature type="transmembrane region" description="Helical" evidence="7">
    <location>
        <begin position="195"/>
        <end position="220"/>
    </location>
</feature>
<evidence type="ECO:0000259" key="8">
    <source>
        <dbReference type="PROSITE" id="PS50928"/>
    </source>
</evidence>
<feature type="domain" description="ABC transmembrane type-1" evidence="8">
    <location>
        <begin position="83"/>
        <end position="275"/>
    </location>
</feature>
<proteinExistence type="inferred from homology"/>
<dbReference type="InterPro" id="IPR000515">
    <property type="entry name" value="MetI-like"/>
</dbReference>
<evidence type="ECO:0000256" key="1">
    <source>
        <dbReference type="ARBA" id="ARBA00004651"/>
    </source>
</evidence>
<dbReference type="GO" id="GO:0005886">
    <property type="term" value="C:plasma membrane"/>
    <property type="evidence" value="ECO:0007669"/>
    <property type="project" value="UniProtKB-SubCell"/>
</dbReference>
<protein>
    <submittedName>
        <fullName evidence="9">Carbohydrate ABC transporter permease</fullName>
    </submittedName>
</protein>
<evidence type="ECO:0000256" key="2">
    <source>
        <dbReference type="ARBA" id="ARBA00022448"/>
    </source>
</evidence>
<evidence type="ECO:0000313" key="10">
    <source>
        <dbReference type="Proteomes" id="UP000297966"/>
    </source>
</evidence>
<feature type="transmembrane region" description="Helical" evidence="7">
    <location>
        <begin position="254"/>
        <end position="275"/>
    </location>
</feature>
<evidence type="ECO:0000256" key="4">
    <source>
        <dbReference type="ARBA" id="ARBA00022692"/>
    </source>
</evidence>
<evidence type="ECO:0000256" key="3">
    <source>
        <dbReference type="ARBA" id="ARBA00022475"/>
    </source>
</evidence>
<accession>A0A4Y9LRU4</accession>
<organism evidence="9 10">
    <name type="scientific">Bradyrhizobium niftali</name>
    <dbReference type="NCBI Taxonomy" id="2560055"/>
    <lineage>
        <taxon>Bacteria</taxon>
        <taxon>Pseudomonadati</taxon>
        <taxon>Pseudomonadota</taxon>
        <taxon>Alphaproteobacteria</taxon>
        <taxon>Hyphomicrobiales</taxon>
        <taxon>Nitrobacteraceae</taxon>
        <taxon>Bradyrhizobium</taxon>
    </lineage>
</organism>
<comment type="similarity">
    <text evidence="7">Belongs to the binding-protein-dependent transport system permease family.</text>
</comment>
<dbReference type="OrthoDB" id="9815445at2"/>
<sequence>MVDLATSDEIPHPRNGRGRALIYHVVLCLASIAMLYPLLWMLASSFKPDSDIFGDASLWPRHFSLDAYWRGWSGLQVTFGRFFLNSLVVSLCSVVGNVMSCSLAAYAFARLKFRGQKFWFALMLGTLMLPYHVTLIPQYILFLNLDWVDTFLPLIVPKFLAVDAFFIFLLVQFFRSIPRELDEAAMIDGCGPWRIYWIVILPLSVPALATAAVFTFIWTWDDFFGPLIYLNDMNSYTVQLGLRSFVDSTGKSDWSGLFAMSTLTLLPLFVLFLLFQRLLIDGIATTGMKG</sequence>
<dbReference type="PANTHER" id="PTHR43744:SF6">
    <property type="entry name" value="ABC TRANSPORTER PERMEASE PROTEIN YESQ-RELATED"/>
    <property type="match status" value="1"/>
</dbReference>
<dbReference type="GO" id="GO:0055085">
    <property type="term" value="P:transmembrane transport"/>
    <property type="evidence" value="ECO:0007669"/>
    <property type="project" value="InterPro"/>
</dbReference>
<dbReference type="PANTHER" id="PTHR43744">
    <property type="entry name" value="ABC TRANSPORTER PERMEASE PROTEIN MG189-RELATED-RELATED"/>
    <property type="match status" value="1"/>
</dbReference>
<dbReference type="Pfam" id="PF00528">
    <property type="entry name" value="BPD_transp_1"/>
    <property type="match status" value="1"/>
</dbReference>
<keyword evidence="10" id="KW-1185">Reference proteome</keyword>
<keyword evidence="2 7" id="KW-0813">Transport</keyword>
<feature type="transmembrane region" description="Helical" evidence="7">
    <location>
        <begin position="154"/>
        <end position="174"/>
    </location>
</feature>
<dbReference type="SUPFAM" id="SSF161098">
    <property type="entry name" value="MetI-like"/>
    <property type="match status" value="1"/>
</dbReference>
<dbReference type="InterPro" id="IPR035906">
    <property type="entry name" value="MetI-like_sf"/>
</dbReference>
<keyword evidence="5 7" id="KW-1133">Transmembrane helix</keyword>
<name>A0A4Y9LRU4_9BRAD</name>
<dbReference type="EMBL" id="SPQT01000018">
    <property type="protein sequence ID" value="TFV44482.1"/>
    <property type="molecule type" value="Genomic_DNA"/>
</dbReference>